<feature type="compositionally biased region" description="Low complexity" evidence="1">
    <location>
        <begin position="25"/>
        <end position="40"/>
    </location>
</feature>
<keyword evidence="3" id="KW-1185">Reference proteome</keyword>
<evidence type="ECO:0000313" key="3">
    <source>
        <dbReference type="Proteomes" id="UP000238479"/>
    </source>
</evidence>
<sequence>MASLKAEKPVGTQAPIAQPKKEPAAPKAIGATPKAPASKAAPKKTETKPKEPRKKTTGSKPAAAKN</sequence>
<name>A0A2P6R208_ROSCH</name>
<proteinExistence type="predicted"/>
<comment type="caution">
    <text evidence="2">The sequence shown here is derived from an EMBL/GenBank/DDBJ whole genome shotgun (WGS) entry which is preliminary data.</text>
</comment>
<dbReference type="PANTHER" id="PTHR35831">
    <property type="entry name" value="OS01G0642200 PROTEIN"/>
    <property type="match status" value="1"/>
</dbReference>
<evidence type="ECO:0000313" key="2">
    <source>
        <dbReference type="EMBL" id="PRQ40464.1"/>
    </source>
</evidence>
<dbReference type="EMBL" id="PDCK01000042">
    <property type="protein sequence ID" value="PRQ40464.1"/>
    <property type="molecule type" value="Genomic_DNA"/>
</dbReference>
<dbReference type="Proteomes" id="UP000238479">
    <property type="component" value="Chromosome 4"/>
</dbReference>
<evidence type="ECO:0000256" key="1">
    <source>
        <dbReference type="SAM" id="MobiDB-lite"/>
    </source>
</evidence>
<dbReference type="OMA" id="QAKEPTN"/>
<protein>
    <submittedName>
        <fullName evidence="2">Uncharacterized protein</fullName>
    </submittedName>
</protein>
<gene>
    <name evidence="2" type="ORF">RchiOBHm_Chr4g0436301</name>
</gene>
<dbReference type="PANTHER" id="PTHR35831:SF2">
    <property type="entry name" value="OS01G0642200 PROTEIN"/>
    <property type="match status" value="1"/>
</dbReference>
<reference evidence="2 3" key="1">
    <citation type="journal article" date="2018" name="Nat. Genet.">
        <title>The Rosa genome provides new insights in the design of modern roses.</title>
        <authorList>
            <person name="Bendahmane M."/>
        </authorList>
    </citation>
    <scope>NUCLEOTIDE SEQUENCE [LARGE SCALE GENOMIC DNA]</scope>
    <source>
        <strain evidence="3">cv. Old Blush</strain>
    </source>
</reference>
<accession>A0A2P6R208</accession>
<organism evidence="2 3">
    <name type="scientific">Rosa chinensis</name>
    <name type="common">China rose</name>
    <dbReference type="NCBI Taxonomy" id="74649"/>
    <lineage>
        <taxon>Eukaryota</taxon>
        <taxon>Viridiplantae</taxon>
        <taxon>Streptophyta</taxon>
        <taxon>Embryophyta</taxon>
        <taxon>Tracheophyta</taxon>
        <taxon>Spermatophyta</taxon>
        <taxon>Magnoliopsida</taxon>
        <taxon>eudicotyledons</taxon>
        <taxon>Gunneridae</taxon>
        <taxon>Pentapetalae</taxon>
        <taxon>rosids</taxon>
        <taxon>fabids</taxon>
        <taxon>Rosales</taxon>
        <taxon>Rosaceae</taxon>
        <taxon>Rosoideae</taxon>
        <taxon>Rosoideae incertae sedis</taxon>
        <taxon>Rosa</taxon>
    </lineage>
</organism>
<feature type="region of interest" description="Disordered" evidence="1">
    <location>
        <begin position="1"/>
        <end position="66"/>
    </location>
</feature>
<dbReference type="AlphaFoldDB" id="A0A2P6R208"/>
<dbReference type="Gramene" id="PRQ40464">
    <property type="protein sequence ID" value="PRQ40464"/>
    <property type="gene ID" value="RchiOBHm_Chr4g0436301"/>
</dbReference>